<evidence type="ECO:0000313" key="1">
    <source>
        <dbReference type="EMBL" id="KDS23257.1"/>
    </source>
</evidence>
<organism evidence="1 2">
    <name type="scientific">Phocaeicola vulgatus str. 3775 SL</name>
    <name type="common">B</name>
    <name type="synonym">iv</name>
    <dbReference type="NCBI Taxonomy" id="1339350"/>
    <lineage>
        <taxon>Bacteria</taxon>
        <taxon>Pseudomonadati</taxon>
        <taxon>Bacteroidota</taxon>
        <taxon>Bacteroidia</taxon>
        <taxon>Bacteroidales</taxon>
        <taxon>Bacteroidaceae</taxon>
        <taxon>Phocaeicola</taxon>
    </lineage>
</organism>
<evidence type="ECO:0000313" key="2">
    <source>
        <dbReference type="Proteomes" id="UP000028134"/>
    </source>
</evidence>
<dbReference type="Proteomes" id="UP000028134">
    <property type="component" value="Unassembled WGS sequence"/>
</dbReference>
<dbReference type="AlphaFoldDB" id="A0A078QNI9"/>
<name>A0A078QNI9_PHOVU</name>
<sequence>MVVSFIGMATQEVAIKQTVNITLKSDAEVLEEVVVTGYGLPKSLRLRVLLLLLVKML</sequence>
<comment type="caution">
    <text evidence="1">The sequence shown here is derived from an EMBL/GenBank/DDBJ whole genome shotgun (WGS) entry which is preliminary data.</text>
</comment>
<reference evidence="1 2" key="1">
    <citation type="submission" date="2014-04" db="EMBL/GenBank/DDBJ databases">
        <authorList>
            <person name="Sears C."/>
            <person name="Carroll K."/>
            <person name="Sack B.R."/>
            <person name="Qadri F."/>
            <person name="Myers L.L."/>
            <person name="Chung G.-T."/>
            <person name="Escheverria P."/>
            <person name="Fraser C.M."/>
            <person name="Sadzewicz L."/>
            <person name="Shefchek K.A."/>
            <person name="Tallon L."/>
            <person name="Das S.P."/>
            <person name="Daugherty S."/>
            <person name="Mongodin E.F."/>
        </authorList>
    </citation>
    <scope>NUCLEOTIDE SEQUENCE [LARGE SCALE GENOMIC DNA]</scope>
    <source>
        <strain evidence="2">3775 SL(B) 10 (iv)</strain>
    </source>
</reference>
<dbReference type="PATRIC" id="fig|1339350.3.peg.4642"/>
<proteinExistence type="predicted"/>
<accession>A0A078QNI9</accession>
<dbReference type="EMBL" id="JNHI01000118">
    <property type="protein sequence ID" value="KDS23257.1"/>
    <property type="molecule type" value="Genomic_DNA"/>
</dbReference>
<protein>
    <submittedName>
        <fullName evidence="1">Uncharacterized protein</fullName>
    </submittedName>
</protein>
<gene>
    <name evidence="1" type="ORF">M097_4917</name>
</gene>